<dbReference type="EMBL" id="JABXXQ010000104">
    <property type="protein sequence ID" value="NVN30100.1"/>
    <property type="molecule type" value="Genomic_DNA"/>
</dbReference>
<keyword evidence="1" id="KW-0378">Hydrolase</keyword>
<dbReference type="RefSeq" id="WP_176623352.1">
    <property type="nucleotide sequence ID" value="NZ_JABXXQ010000104.1"/>
</dbReference>
<dbReference type="Proteomes" id="UP000557688">
    <property type="component" value="Unassembled WGS sequence"/>
</dbReference>
<dbReference type="AlphaFoldDB" id="A0A839V675"/>
<comment type="caution">
    <text evidence="1">The sequence shown here is derived from an EMBL/GenBank/DDBJ whole genome shotgun (WGS) entry which is preliminary data.</text>
</comment>
<evidence type="ECO:0000313" key="4">
    <source>
        <dbReference type="Proteomes" id="UP000565205"/>
    </source>
</evidence>
<dbReference type="SUPFAM" id="SSF50118">
    <property type="entry name" value="Cell growth inhibitor/plasmid maintenance toxic component"/>
    <property type="match status" value="1"/>
</dbReference>
<dbReference type="EC" id="3.1.-.-" evidence="1"/>
<name>A0A839V675_9PROT</name>
<keyword evidence="3" id="KW-1185">Reference proteome</keyword>
<dbReference type="EMBL" id="JACHXV010000016">
    <property type="protein sequence ID" value="MBB3175039.1"/>
    <property type="molecule type" value="Genomic_DNA"/>
</dbReference>
<dbReference type="GO" id="GO:0003677">
    <property type="term" value="F:DNA binding"/>
    <property type="evidence" value="ECO:0007669"/>
    <property type="project" value="InterPro"/>
</dbReference>
<evidence type="ECO:0000313" key="1">
    <source>
        <dbReference type="EMBL" id="MBB3175039.1"/>
    </source>
</evidence>
<protein>
    <submittedName>
        <fullName evidence="2">Type II toxin-antitoxin system PemK/MazF family toxin</fullName>
    </submittedName>
    <submittedName>
        <fullName evidence="1">mRNA interferase MazF</fullName>
        <ecNumber evidence="1">3.1.-.-</ecNumber>
    </submittedName>
</protein>
<evidence type="ECO:0000313" key="2">
    <source>
        <dbReference type="EMBL" id="NVN30100.1"/>
    </source>
</evidence>
<accession>A0A839V675</accession>
<organism evidence="1 3">
    <name type="scientific">Endobacter medicaginis</name>
    <dbReference type="NCBI Taxonomy" id="1181271"/>
    <lineage>
        <taxon>Bacteria</taxon>
        <taxon>Pseudomonadati</taxon>
        <taxon>Pseudomonadota</taxon>
        <taxon>Alphaproteobacteria</taxon>
        <taxon>Acetobacterales</taxon>
        <taxon>Acetobacteraceae</taxon>
        <taxon>Endobacter</taxon>
    </lineage>
</organism>
<reference evidence="2 4" key="1">
    <citation type="submission" date="2020-06" db="EMBL/GenBank/DDBJ databases">
        <title>Description of novel acetic acid bacteria.</title>
        <authorList>
            <person name="Sombolestani A."/>
        </authorList>
    </citation>
    <scope>NUCLEOTIDE SEQUENCE [LARGE SCALE GENOMIC DNA]</scope>
    <source>
        <strain evidence="2 4">LMG 26838</strain>
    </source>
</reference>
<sequence>MADIGVWDLVRVPFPYTNRPVQQRRPALVVAVPRSDGAPGLLWVLMVTSAANRGWRDDVVVSDLAVAGLPAPSVIRTAKIAIIEMRDAERIGTLSSADRIGVSKALQTNVAIATAQG</sequence>
<dbReference type="InterPro" id="IPR011067">
    <property type="entry name" value="Plasmid_toxin/cell-grow_inhib"/>
</dbReference>
<proteinExistence type="predicted"/>
<evidence type="ECO:0000313" key="3">
    <source>
        <dbReference type="Proteomes" id="UP000557688"/>
    </source>
</evidence>
<reference evidence="1 3" key="2">
    <citation type="submission" date="2020-08" db="EMBL/GenBank/DDBJ databases">
        <title>Genomic Encyclopedia of Type Strains, Phase III (KMG-III): the genomes of soil and plant-associated and newly described type strains.</title>
        <authorList>
            <person name="Whitman W."/>
        </authorList>
    </citation>
    <scope>NUCLEOTIDE SEQUENCE [LARGE SCALE GENOMIC DNA]</scope>
    <source>
        <strain evidence="1 3">CECT 8088</strain>
    </source>
</reference>
<dbReference type="Gene3D" id="2.30.30.110">
    <property type="match status" value="1"/>
</dbReference>
<dbReference type="GO" id="GO:0016787">
    <property type="term" value="F:hydrolase activity"/>
    <property type="evidence" value="ECO:0007669"/>
    <property type="project" value="UniProtKB-KW"/>
</dbReference>
<gene>
    <name evidence="1" type="ORF">FHR90_002886</name>
    <name evidence="2" type="ORF">HUK83_07095</name>
</gene>
<dbReference type="Proteomes" id="UP000565205">
    <property type="component" value="Unassembled WGS sequence"/>
</dbReference>
<dbReference type="Pfam" id="PF02452">
    <property type="entry name" value="PemK_toxin"/>
    <property type="match status" value="1"/>
</dbReference>
<dbReference type="InterPro" id="IPR003477">
    <property type="entry name" value="PemK-like"/>
</dbReference>